<keyword evidence="1" id="KW-0479">Metal-binding</keyword>
<dbReference type="SUPFAM" id="SSF57701">
    <property type="entry name" value="Zn2/Cys6 DNA-binding domain"/>
    <property type="match status" value="1"/>
</dbReference>
<dbReference type="GO" id="GO:0008270">
    <property type="term" value="F:zinc ion binding"/>
    <property type="evidence" value="ECO:0007669"/>
    <property type="project" value="InterPro"/>
</dbReference>
<dbReference type="Proteomes" id="UP000738349">
    <property type="component" value="Unassembled WGS sequence"/>
</dbReference>
<accession>A0A9P9E008</accession>
<dbReference type="GO" id="GO:0000981">
    <property type="term" value="F:DNA-binding transcription factor activity, RNA polymerase II-specific"/>
    <property type="evidence" value="ECO:0007669"/>
    <property type="project" value="InterPro"/>
</dbReference>
<dbReference type="SMART" id="SM00066">
    <property type="entry name" value="GAL4"/>
    <property type="match status" value="1"/>
</dbReference>
<dbReference type="OrthoDB" id="4216928at2759"/>
<dbReference type="Gene3D" id="4.10.240.10">
    <property type="entry name" value="Zn(2)-C6 fungal-type DNA-binding domain"/>
    <property type="match status" value="1"/>
</dbReference>
<reference evidence="8" key="1">
    <citation type="journal article" date="2021" name="Nat. Commun.">
        <title>Genetic determinants of endophytism in the Arabidopsis root mycobiome.</title>
        <authorList>
            <person name="Mesny F."/>
            <person name="Miyauchi S."/>
            <person name="Thiergart T."/>
            <person name="Pickel B."/>
            <person name="Atanasova L."/>
            <person name="Karlsson M."/>
            <person name="Huettel B."/>
            <person name="Barry K.W."/>
            <person name="Haridas S."/>
            <person name="Chen C."/>
            <person name="Bauer D."/>
            <person name="Andreopoulos W."/>
            <person name="Pangilinan J."/>
            <person name="LaButti K."/>
            <person name="Riley R."/>
            <person name="Lipzen A."/>
            <person name="Clum A."/>
            <person name="Drula E."/>
            <person name="Henrissat B."/>
            <person name="Kohler A."/>
            <person name="Grigoriev I.V."/>
            <person name="Martin F.M."/>
            <person name="Hacquard S."/>
        </authorList>
    </citation>
    <scope>NUCLEOTIDE SEQUENCE</scope>
    <source>
        <strain evidence="8">MPI-CAGE-AT-0147</strain>
    </source>
</reference>
<evidence type="ECO:0000256" key="1">
    <source>
        <dbReference type="ARBA" id="ARBA00022723"/>
    </source>
</evidence>
<dbReference type="PANTHER" id="PTHR47660">
    <property type="entry name" value="TRANSCRIPTION FACTOR WITH C2H2 AND ZN(2)-CYS(6) DNA BINDING DOMAIN (EUROFUNG)-RELATED-RELATED"/>
    <property type="match status" value="1"/>
</dbReference>
<proteinExistence type="predicted"/>
<feature type="domain" description="Zn(2)-C6 fungal-type" evidence="7">
    <location>
        <begin position="8"/>
        <end position="38"/>
    </location>
</feature>
<name>A0A9P9E008_9HYPO</name>
<evidence type="ECO:0000256" key="6">
    <source>
        <dbReference type="SAM" id="MobiDB-lite"/>
    </source>
</evidence>
<dbReference type="PANTHER" id="PTHR47660:SF2">
    <property type="entry name" value="TRANSCRIPTION FACTOR WITH C2H2 AND ZN(2)-CYS(6) DNA BINDING DOMAIN (EUROFUNG)"/>
    <property type="match status" value="1"/>
</dbReference>
<protein>
    <recommendedName>
        <fullName evidence="7">Zn(2)-C6 fungal-type domain-containing protein</fullName>
    </recommendedName>
</protein>
<dbReference type="AlphaFoldDB" id="A0A9P9E008"/>
<organism evidence="8 9">
    <name type="scientific">Dactylonectria macrodidyma</name>
    <dbReference type="NCBI Taxonomy" id="307937"/>
    <lineage>
        <taxon>Eukaryota</taxon>
        <taxon>Fungi</taxon>
        <taxon>Dikarya</taxon>
        <taxon>Ascomycota</taxon>
        <taxon>Pezizomycotina</taxon>
        <taxon>Sordariomycetes</taxon>
        <taxon>Hypocreomycetidae</taxon>
        <taxon>Hypocreales</taxon>
        <taxon>Nectriaceae</taxon>
        <taxon>Dactylonectria</taxon>
    </lineage>
</organism>
<evidence type="ECO:0000256" key="5">
    <source>
        <dbReference type="ARBA" id="ARBA00023242"/>
    </source>
</evidence>
<keyword evidence="4" id="KW-0804">Transcription</keyword>
<evidence type="ECO:0000256" key="3">
    <source>
        <dbReference type="ARBA" id="ARBA00023015"/>
    </source>
</evidence>
<evidence type="ECO:0000313" key="8">
    <source>
        <dbReference type="EMBL" id="KAH7128875.1"/>
    </source>
</evidence>
<evidence type="ECO:0000259" key="7">
    <source>
        <dbReference type="PROSITE" id="PS50048"/>
    </source>
</evidence>
<keyword evidence="2" id="KW-0862">Zinc</keyword>
<dbReference type="CDD" id="cd00067">
    <property type="entry name" value="GAL4"/>
    <property type="match status" value="1"/>
</dbReference>
<dbReference type="Pfam" id="PF00172">
    <property type="entry name" value="Zn_clus"/>
    <property type="match status" value="1"/>
</dbReference>
<dbReference type="InterPro" id="IPR036864">
    <property type="entry name" value="Zn2-C6_fun-type_DNA-bd_sf"/>
</dbReference>
<keyword evidence="3" id="KW-0805">Transcription regulation</keyword>
<dbReference type="PROSITE" id="PS50048">
    <property type="entry name" value="ZN2_CY6_FUNGAL_2"/>
    <property type="match status" value="1"/>
</dbReference>
<gene>
    <name evidence="8" type="ORF">EDB81DRAFT_906556</name>
</gene>
<feature type="region of interest" description="Disordered" evidence="6">
    <location>
        <begin position="72"/>
        <end position="91"/>
    </location>
</feature>
<evidence type="ECO:0000313" key="9">
    <source>
        <dbReference type="Proteomes" id="UP000738349"/>
    </source>
</evidence>
<keyword evidence="5" id="KW-0539">Nucleus</keyword>
<keyword evidence="9" id="KW-1185">Reference proteome</keyword>
<comment type="caution">
    <text evidence="8">The sequence shown here is derived from an EMBL/GenBank/DDBJ whole genome shotgun (WGS) entry which is preliminary data.</text>
</comment>
<evidence type="ECO:0000256" key="2">
    <source>
        <dbReference type="ARBA" id="ARBA00022833"/>
    </source>
</evidence>
<dbReference type="EMBL" id="JAGMUV010000018">
    <property type="protein sequence ID" value="KAH7128875.1"/>
    <property type="molecule type" value="Genomic_DNA"/>
</dbReference>
<sequence length="475" mass="52668">MISSRRKSCSACARGKRRCDLGFPECGRCLARRVTCVYAWIHPEEAQELVQSNNLSFWSPQEIRYDNYLDQNGPIETPQSNHRWHEPGESESHADVAALGPLLPLTTTPLTLFPALVPLLNEIIGRGRSISFLTPGPPFQSANTSSTNVGSVLFAPQPSHNTSVPATTLQIATDSPITTDSTFQARTEYAAGVLVQQVKTFAETGQTAFIHHTHVGTSPILRDTLAACSLHVLRNSVNRVLVQSEVTRRVELLVEATETAISLAPSHSYSIMGYALLPAVQALLAQAERDAVPLAKWVGILQRQAQWSRDSSAGDARLDLSGWRDWVQTESIRRTVVFAELLDGVYTFLRFGWDRAGARMAKLSFTGQVVLWEARSAAQWHQAMTQRPRFEVNISSFHDDIEAASPEDLDELGIIIRATYYGIDARLFYDVSSSPGFQTVKTAEFRASVTRSKRIRGHLKILANQWRIIGSLCSH</sequence>
<dbReference type="PROSITE" id="PS00463">
    <property type="entry name" value="ZN2_CY6_FUNGAL_1"/>
    <property type="match status" value="1"/>
</dbReference>
<evidence type="ECO:0000256" key="4">
    <source>
        <dbReference type="ARBA" id="ARBA00023163"/>
    </source>
</evidence>
<dbReference type="InterPro" id="IPR001138">
    <property type="entry name" value="Zn2Cys6_DnaBD"/>
</dbReference>